<proteinExistence type="predicted"/>
<evidence type="ECO:0000313" key="2">
    <source>
        <dbReference type="Proteomes" id="UP000277191"/>
    </source>
</evidence>
<accession>A0A3S9NJN3</accession>
<name>A0A3S9NJN3_9BURK</name>
<dbReference type="AlphaFoldDB" id="A0A3S9NJN3"/>
<dbReference type="RefSeq" id="WP_126369149.1">
    <property type="nucleotide sequence ID" value="NZ_CP034547.1"/>
</dbReference>
<dbReference type="EMBL" id="CP034547">
    <property type="protein sequence ID" value="AZQ55978.1"/>
    <property type="molecule type" value="Genomic_DNA"/>
</dbReference>
<organism evidence="1 2">
    <name type="scientific">Burkholderia cenocepacia</name>
    <dbReference type="NCBI Taxonomy" id="95486"/>
    <lineage>
        <taxon>Bacteria</taxon>
        <taxon>Pseudomonadati</taxon>
        <taxon>Pseudomonadota</taxon>
        <taxon>Betaproteobacteria</taxon>
        <taxon>Burkholderiales</taxon>
        <taxon>Burkholderiaceae</taxon>
        <taxon>Burkholderia</taxon>
        <taxon>Burkholderia cepacia complex</taxon>
    </lineage>
</organism>
<sequence>MIERPILFSGPMVRAILEGRKTQTRRLIAQQPVDGWDFDVPPQFGCITSPYPKKGRFGAFIRHGVGTDFPSFDLIPSPYGMPGDRLWVRETHLNWWKLDEANPDGPRVFSHVAAYAADGYELQFGEKWIPSIHMLRAASRITLEITGVRVERLNDCTEDDARAEGGEAIGITFRHDVDGKPRLIDSSGGPYRDGFRILWESINGPGAWDANPWVWVVEFRRIG</sequence>
<protein>
    <submittedName>
        <fullName evidence="1">Uncharacterized protein</fullName>
    </submittedName>
</protein>
<reference evidence="1 2" key="1">
    <citation type="submission" date="2018-12" db="EMBL/GenBank/DDBJ databases">
        <title>Cadmium resistance mechanism in endophytic bacteria Burkholderia cenocepacia YG-3.</title>
        <authorList>
            <person name="Zhang X."/>
            <person name="Wang X."/>
            <person name="Zhu Y."/>
        </authorList>
    </citation>
    <scope>NUCLEOTIDE SEQUENCE [LARGE SCALE GENOMIC DNA]</scope>
    <source>
        <strain evidence="1 2">YG-3</strain>
    </source>
</reference>
<dbReference type="Proteomes" id="UP000277191">
    <property type="component" value="Chromosome 3"/>
</dbReference>
<evidence type="ECO:0000313" key="1">
    <source>
        <dbReference type="EMBL" id="AZQ55978.1"/>
    </source>
</evidence>
<gene>
    <name evidence="1" type="ORF">D5R55_34815</name>
</gene>